<organism evidence="1">
    <name type="scientific">Picea glauca</name>
    <name type="common">White spruce</name>
    <name type="synonym">Pinus glauca</name>
    <dbReference type="NCBI Taxonomy" id="3330"/>
    <lineage>
        <taxon>Eukaryota</taxon>
        <taxon>Viridiplantae</taxon>
        <taxon>Streptophyta</taxon>
        <taxon>Embryophyta</taxon>
        <taxon>Tracheophyta</taxon>
        <taxon>Spermatophyta</taxon>
        <taxon>Pinopsida</taxon>
        <taxon>Pinidae</taxon>
        <taxon>Conifers I</taxon>
        <taxon>Pinales</taxon>
        <taxon>Pinaceae</taxon>
        <taxon>Picea</taxon>
    </lineage>
</organism>
<proteinExistence type="predicted"/>
<name>A0A101LW42_PICGL</name>
<gene>
    <name evidence="1" type="ORF">ABT39_MTgene1521</name>
</gene>
<protein>
    <submittedName>
        <fullName evidence="1">Uncharacterized protein</fullName>
    </submittedName>
</protein>
<comment type="caution">
    <text evidence="1">The sequence shown here is derived from an EMBL/GenBank/DDBJ whole genome shotgun (WGS) entry which is preliminary data.</text>
</comment>
<reference evidence="1" key="1">
    <citation type="journal article" date="2015" name="Genome Biol. Evol.">
        <title>Organellar Genomes of White Spruce (Picea glauca): Assembly and Annotation.</title>
        <authorList>
            <person name="Jackman S.D."/>
            <person name="Warren R.L."/>
            <person name="Gibb E.A."/>
            <person name="Vandervalk B.P."/>
            <person name="Mohamadi H."/>
            <person name="Chu J."/>
            <person name="Raymond A."/>
            <person name="Pleasance S."/>
            <person name="Coope R."/>
            <person name="Wildung M.R."/>
            <person name="Ritland C.E."/>
            <person name="Bousquet J."/>
            <person name="Jones S.J."/>
            <person name="Bohlmann J."/>
            <person name="Birol I."/>
        </authorList>
    </citation>
    <scope>NUCLEOTIDE SEQUENCE [LARGE SCALE GENOMIC DNA]</scope>
    <source>
        <tissue evidence="1">Flushing bud</tissue>
    </source>
</reference>
<sequence>MPRASFLNRSCRSWGRKLDTKDQELAELGIGSGVGIPIEDLRLAGTGDILDGKRLS</sequence>
<dbReference type="EMBL" id="LKAM01000011">
    <property type="protein sequence ID" value="KUM46420.1"/>
    <property type="molecule type" value="Genomic_DNA"/>
</dbReference>
<keyword evidence="1" id="KW-0496">Mitochondrion</keyword>
<geneLocation type="mitochondrion" evidence="1"/>
<evidence type="ECO:0000313" key="1">
    <source>
        <dbReference type="EMBL" id="KUM46420.1"/>
    </source>
</evidence>
<accession>A0A101LW42</accession>
<dbReference type="AlphaFoldDB" id="A0A101LW42"/>